<dbReference type="Gene3D" id="1.10.287.500">
    <property type="entry name" value="Helix hairpin bin"/>
    <property type="match status" value="1"/>
</dbReference>
<dbReference type="AlphaFoldDB" id="F2LTK8"/>
<keyword evidence="4" id="KW-1185">Reference proteome</keyword>
<dbReference type="STRING" id="760142.Hipma_0356"/>
<protein>
    <submittedName>
        <fullName evidence="3">Uncharacterized protein</fullName>
    </submittedName>
</protein>
<dbReference type="OrthoDB" id="5347695at2"/>
<evidence type="ECO:0000313" key="3">
    <source>
        <dbReference type="EMBL" id="AEA33333.1"/>
    </source>
</evidence>
<evidence type="ECO:0000313" key="4">
    <source>
        <dbReference type="Proteomes" id="UP000008139"/>
    </source>
</evidence>
<sequence>MGHQDDIDALIAEFNKTDKKEVDSVIDEFVEKSEDEITEKAMKPKAEKDAAVASESEESEKLRGVRLPPKEHRVIDRLDEINKESEEKVNKLFEKLEAICAEVDEVEGMIEEIKPYVNKHKEFMDFFVEHFPRTVVKNNYEYFKNIINILNDIENKVNSVRDNTYEAMDILQFQDITRQKIERVISVIKALHDYLNNWFASSYEDVQRARVAHTIVDETEKEKVDQEVEEIIKQMQRGEVK</sequence>
<accession>F2LTK8</accession>
<dbReference type="InParanoid" id="F2LTK8"/>
<proteinExistence type="predicted"/>
<evidence type="ECO:0000256" key="1">
    <source>
        <dbReference type="SAM" id="Coils"/>
    </source>
</evidence>
<dbReference type="eggNOG" id="ENOG50338G0">
    <property type="taxonomic scope" value="Bacteria"/>
</dbReference>
<organism evidence="3 4">
    <name type="scientific">Hippea maritima (strain ATCC 700847 / DSM 10411 / MH2)</name>
    <dbReference type="NCBI Taxonomy" id="760142"/>
    <lineage>
        <taxon>Bacteria</taxon>
        <taxon>Pseudomonadati</taxon>
        <taxon>Campylobacterota</taxon>
        <taxon>Desulfurellia</taxon>
        <taxon>Desulfurellales</taxon>
        <taxon>Hippeaceae</taxon>
        <taxon>Hippea</taxon>
    </lineage>
</organism>
<feature type="region of interest" description="Disordered" evidence="2">
    <location>
        <begin position="37"/>
        <end position="64"/>
    </location>
</feature>
<dbReference type="EMBL" id="CP002606">
    <property type="protein sequence ID" value="AEA33333.1"/>
    <property type="molecule type" value="Genomic_DNA"/>
</dbReference>
<gene>
    <name evidence="3" type="ordered locus">Hipma_0356</name>
</gene>
<dbReference type="HOGENOM" id="CLU_077334_0_0_7"/>
<dbReference type="SUPFAM" id="SSF75708">
    <property type="entry name" value="Chemotaxis phosphatase CheZ"/>
    <property type="match status" value="1"/>
</dbReference>
<name>F2LTK8_HIPMA</name>
<keyword evidence="1" id="KW-0175">Coiled coil</keyword>
<reference evidence="3 4" key="1">
    <citation type="journal article" date="2011" name="Stand. Genomic Sci.">
        <title>Complete genome sequence of the thermophilic sulfur-reducer Hippea maritima type strain (MH(2)).</title>
        <authorList>
            <person name="Huntemann M."/>
            <person name="Lu M."/>
            <person name="Nolan M."/>
            <person name="Lapidus A."/>
            <person name="Lucas S."/>
            <person name="Hammon N."/>
            <person name="Deshpande S."/>
            <person name="Cheng J.F."/>
            <person name="Tapia R."/>
            <person name="Han C."/>
            <person name="Goodwin L."/>
            <person name="Pitluck S."/>
            <person name="Liolios K."/>
            <person name="Pagani I."/>
            <person name="Ivanova N."/>
            <person name="Ovchinikova G."/>
            <person name="Pati A."/>
            <person name="Chen A."/>
            <person name="Palaniappan K."/>
            <person name="Land M."/>
            <person name="Hauser L."/>
            <person name="Jeffries C.D."/>
            <person name="Detter J.C."/>
            <person name="Brambilla E.M."/>
            <person name="Rohde M."/>
            <person name="Spring S."/>
            <person name="Goker M."/>
            <person name="Woyke T."/>
            <person name="Bristow J."/>
            <person name="Eisen J.A."/>
            <person name="Markowitz V."/>
            <person name="Hugenholtz P."/>
            <person name="Kyrpides N.C."/>
            <person name="Klenk H.P."/>
            <person name="Mavromatis K."/>
        </authorList>
    </citation>
    <scope>NUCLEOTIDE SEQUENCE [LARGE SCALE GENOMIC DNA]</scope>
    <source>
        <strain evidence="4">ATCC 700847 / DSM 10411 / MH2</strain>
    </source>
</reference>
<feature type="coiled-coil region" evidence="1">
    <location>
        <begin position="75"/>
        <end position="102"/>
    </location>
</feature>
<dbReference type="Proteomes" id="UP000008139">
    <property type="component" value="Chromosome"/>
</dbReference>
<feature type="compositionally biased region" description="Basic and acidic residues" evidence="2">
    <location>
        <begin position="38"/>
        <end position="50"/>
    </location>
</feature>
<dbReference type="RefSeq" id="WP_013681377.1">
    <property type="nucleotide sequence ID" value="NC_015318.1"/>
</dbReference>
<evidence type="ECO:0000256" key="2">
    <source>
        <dbReference type="SAM" id="MobiDB-lite"/>
    </source>
</evidence>
<dbReference type="KEGG" id="hmr:Hipma_0356"/>
<reference evidence="4" key="2">
    <citation type="submission" date="2011-03" db="EMBL/GenBank/DDBJ databases">
        <title>The complete genome of Hippea maritima DSM 10411.</title>
        <authorList>
            <consortium name="US DOE Joint Genome Institute (JGI-PGF)"/>
            <person name="Lucas S."/>
            <person name="Copeland A."/>
            <person name="Lapidus A."/>
            <person name="Bruce D."/>
            <person name="Goodwin L."/>
            <person name="Pitluck S."/>
            <person name="Peters L."/>
            <person name="Kyrpides N."/>
            <person name="Mavromatis K."/>
            <person name="Pagani I."/>
            <person name="Ivanova N."/>
            <person name="Mikhailova N."/>
            <person name="Lu M."/>
            <person name="Detter J.C."/>
            <person name="Tapia R."/>
            <person name="Han C."/>
            <person name="Land M."/>
            <person name="Hauser L."/>
            <person name="Markowitz V."/>
            <person name="Cheng J.-F."/>
            <person name="Hugenholtz P."/>
            <person name="Woyke T."/>
            <person name="Wu D."/>
            <person name="Spring S."/>
            <person name="Schroeder M."/>
            <person name="Brambilla E."/>
            <person name="Klenk H.-P."/>
            <person name="Eisen J.A."/>
        </authorList>
    </citation>
    <scope>NUCLEOTIDE SEQUENCE [LARGE SCALE GENOMIC DNA]</scope>
    <source>
        <strain evidence="4">ATCC 700847 / DSM 10411 / MH2</strain>
    </source>
</reference>